<keyword evidence="2" id="KW-0472">Membrane</keyword>
<feature type="signal peptide" evidence="3">
    <location>
        <begin position="1"/>
        <end position="22"/>
    </location>
</feature>
<dbReference type="Proteomes" id="UP000229641">
    <property type="component" value="Unassembled WGS sequence"/>
</dbReference>
<evidence type="ECO:0000256" key="1">
    <source>
        <dbReference type="SAM" id="Coils"/>
    </source>
</evidence>
<dbReference type="PANTHER" id="PTHR35531:SF1">
    <property type="entry name" value="INNER MEMBRANE PROTEIN YBCI-RELATED"/>
    <property type="match status" value="1"/>
</dbReference>
<reference evidence="4 5" key="1">
    <citation type="submission" date="2017-09" db="EMBL/GenBank/DDBJ databases">
        <title>Depth-based differentiation of microbial function through sediment-hosted aquifers and enrichment of novel symbionts in the deep terrestrial subsurface.</title>
        <authorList>
            <person name="Probst A.J."/>
            <person name="Ladd B."/>
            <person name="Jarett J.K."/>
            <person name="Geller-Mcgrath D.E."/>
            <person name="Sieber C.M."/>
            <person name="Emerson J.B."/>
            <person name="Anantharaman K."/>
            <person name="Thomas B.C."/>
            <person name="Malmstrom R."/>
            <person name="Stieglmeier M."/>
            <person name="Klingl A."/>
            <person name="Woyke T."/>
            <person name="Ryan C.M."/>
            <person name="Banfield J.F."/>
        </authorList>
    </citation>
    <scope>NUCLEOTIDE SEQUENCE [LARGE SCALE GENOMIC DNA]</scope>
    <source>
        <strain evidence="4">CG11_big_fil_rev_8_21_14_0_20_42_13</strain>
    </source>
</reference>
<dbReference type="Gene3D" id="2.40.50.100">
    <property type="match status" value="1"/>
</dbReference>
<evidence type="ECO:0008006" key="6">
    <source>
        <dbReference type="Google" id="ProtNLM"/>
    </source>
</evidence>
<feature type="chain" id="PRO_5013722357" description="Metal-dependent hydrolase" evidence="3">
    <location>
        <begin position="23"/>
        <end position="518"/>
    </location>
</feature>
<protein>
    <recommendedName>
        <fullName evidence="6">Metal-dependent hydrolase</fullName>
    </recommendedName>
</protein>
<name>A0A2H0LWI9_9BACT</name>
<accession>A0A2H0LWI9</accession>
<keyword evidence="2" id="KW-0812">Transmembrane</keyword>
<evidence type="ECO:0000313" key="4">
    <source>
        <dbReference type="EMBL" id="PIQ88727.1"/>
    </source>
</evidence>
<dbReference type="Pfam" id="PF04307">
    <property type="entry name" value="YdjM"/>
    <property type="match status" value="1"/>
</dbReference>
<feature type="coiled-coil region" evidence="1">
    <location>
        <begin position="426"/>
        <end position="484"/>
    </location>
</feature>
<keyword evidence="3" id="KW-0732">Signal</keyword>
<dbReference type="EMBL" id="PCWA01000089">
    <property type="protein sequence ID" value="PIQ88727.1"/>
    <property type="molecule type" value="Genomic_DNA"/>
</dbReference>
<evidence type="ECO:0000313" key="5">
    <source>
        <dbReference type="Proteomes" id="UP000229641"/>
    </source>
</evidence>
<keyword evidence="2" id="KW-1133">Transmembrane helix</keyword>
<feature type="transmembrane region" description="Helical" evidence="2">
    <location>
        <begin position="69"/>
        <end position="87"/>
    </location>
</feature>
<gene>
    <name evidence="4" type="ORF">COV72_06600</name>
</gene>
<sequence length="518" mass="58240">MMAPTHCIFACASCGLMGAAMNTPLSIIGYGSAVLGSLLPDIDTTASRLGKMFLPVSSYLERRFGHRTLTHSLLGWVIFSLMGLPLLMFKLKEIYFCFIFGVFSHILIDAVNKSGVPLFYPHLIRAVLPKNEKYRIFTASREELIFLGVLSGLALLVLPLNRIGVRGALHYLIKIPQSAASDYLSYSAQGYETQVEFEGIFNVSQKKIKGKWLAINSTSKNSLVLQSPEGKVYSIGADPNDNIRSLKIQSFKGKPVKVLTCEVSLMEQPLSELLKYIPIAGKTYLLGYIKTYDKFNLEFSLDEYSVLNAGVNRLNFDYAVKEDIFKQNILNLLVNEGMILMINFSSPKEKIKFIPPPDSSAQNTTLSKVVTLYIKDIHDSEKELKVKANDVIAKGDLLALQDAKRNRLLIYKKEAQNKWDIAKSGLDKLRLEIEEESQLREKEDALLNQQRALTLNKRLDEIKLSEAKAKVDLARSSLDKIEREIEATEIYSPVSGKILSIYIQHTTVTLRILTKEEK</sequence>
<evidence type="ECO:0000256" key="3">
    <source>
        <dbReference type="SAM" id="SignalP"/>
    </source>
</evidence>
<dbReference type="InterPro" id="IPR007404">
    <property type="entry name" value="YdjM-like"/>
</dbReference>
<dbReference type="PANTHER" id="PTHR35531">
    <property type="entry name" value="INNER MEMBRANE PROTEIN YBCI-RELATED"/>
    <property type="match status" value="1"/>
</dbReference>
<proteinExistence type="predicted"/>
<comment type="caution">
    <text evidence="4">The sequence shown here is derived from an EMBL/GenBank/DDBJ whole genome shotgun (WGS) entry which is preliminary data.</text>
</comment>
<dbReference type="Gene3D" id="1.10.287.470">
    <property type="entry name" value="Helix hairpin bin"/>
    <property type="match status" value="1"/>
</dbReference>
<evidence type="ECO:0000256" key="2">
    <source>
        <dbReference type="SAM" id="Phobius"/>
    </source>
</evidence>
<keyword evidence="1" id="KW-0175">Coiled coil</keyword>
<organism evidence="4 5">
    <name type="scientific">Candidatus Ghiorseimicrobium undicola</name>
    <dbReference type="NCBI Taxonomy" id="1974746"/>
    <lineage>
        <taxon>Bacteria</taxon>
        <taxon>Pseudomonadati</taxon>
        <taxon>Candidatus Omnitrophota</taxon>
        <taxon>Candidatus Ghiorseimicrobium</taxon>
    </lineage>
</organism>
<dbReference type="AlphaFoldDB" id="A0A2H0LWI9"/>
<feature type="transmembrane region" description="Helical" evidence="2">
    <location>
        <begin position="144"/>
        <end position="165"/>
    </location>
</feature>